<dbReference type="EMBL" id="UYWX01021016">
    <property type="protein sequence ID" value="VDM34656.1"/>
    <property type="molecule type" value="Genomic_DNA"/>
</dbReference>
<accession>A0A0R3X884</accession>
<dbReference type="Proteomes" id="UP000274429">
    <property type="component" value="Unassembled WGS sequence"/>
</dbReference>
<reference evidence="3" key="1">
    <citation type="submission" date="2017-02" db="UniProtKB">
        <authorList>
            <consortium name="WormBaseParasite"/>
        </authorList>
    </citation>
    <scope>IDENTIFICATION</scope>
</reference>
<proteinExistence type="predicted"/>
<dbReference type="AlphaFoldDB" id="A0A0R3X884"/>
<reference evidence="1 2" key="2">
    <citation type="submission" date="2018-11" db="EMBL/GenBank/DDBJ databases">
        <authorList>
            <consortium name="Pathogen Informatics"/>
        </authorList>
    </citation>
    <scope>NUCLEOTIDE SEQUENCE [LARGE SCALE GENOMIC DNA]</scope>
</reference>
<name>A0A0R3X884_HYDTA</name>
<gene>
    <name evidence="1" type="ORF">TTAC_LOCUS9744</name>
</gene>
<sequence length="119" mass="13166">MHTTNLPDPERQVTIPMTANNVAHVAFPSPRHLHNEILPRPFDCNRNAILSFSCLGTRLSNSLYVVITASKAEFRPRTQHRVAANAMRNTKPIQMVAHIVTLAVDGCPALLKGRTNAEC</sequence>
<evidence type="ECO:0000313" key="2">
    <source>
        <dbReference type="Proteomes" id="UP000274429"/>
    </source>
</evidence>
<keyword evidence="2" id="KW-1185">Reference proteome</keyword>
<dbReference type="WBParaSite" id="TTAC_0000975901-mRNA-1">
    <property type="protein sequence ID" value="TTAC_0000975901-mRNA-1"/>
    <property type="gene ID" value="TTAC_0000975901"/>
</dbReference>
<evidence type="ECO:0000313" key="3">
    <source>
        <dbReference type="WBParaSite" id="TTAC_0000975901-mRNA-1"/>
    </source>
</evidence>
<evidence type="ECO:0000313" key="1">
    <source>
        <dbReference type="EMBL" id="VDM34656.1"/>
    </source>
</evidence>
<protein>
    <submittedName>
        <fullName evidence="1 3">Uncharacterized protein</fullName>
    </submittedName>
</protein>
<organism evidence="3">
    <name type="scientific">Hydatigena taeniaeformis</name>
    <name type="common">Feline tapeworm</name>
    <name type="synonym">Taenia taeniaeformis</name>
    <dbReference type="NCBI Taxonomy" id="6205"/>
    <lineage>
        <taxon>Eukaryota</taxon>
        <taxon>Metazoa</taxon>
        <taxon>Spiralia</taxon>
        <taxon>Lophotrochozoa</taxon>
        <taxon>Platyhelminthes</taxon>
        <taxon>Cestoda</taxon>
        <taxon>Eucestoda</taxon>
        <taxon>Cyclophyllidea</taxon>
        <taxon>Taeniidae</taxon>
        <taxon>Hydatigera</taxon>
    </lineage>
</organism>